<evidence type="ECO:0000256" key="1">
    <source>
        <dbReference type="SAM" id="Phobius"/>
    </source>
</evidence>
<dbReference type="RefSeq" id="WP_069994676.1">
    <property type="nucleotide sequence ID" value="NZ_FMPG01000002.1"/>
</dbReference>
<dbReference type="Proteomes" id="UP000095768">
    <property type="component" value="Unassembled WGS sequence"/>
</dbReference>
<feature type="transmembrane region" description="Helical" evidence="1">
    <location>
        <begin position="128"/>
        <end position="148"/>
    </location>
</feature>
<feature type="transmembrane region" description="Helical" evidence="1">
    <location>
        <begin position="21"/>
        <end position="43"/>
    </location>
</feature>
<dbReference type="Proteomes" id="UP000095412">
    <property type="component" value="Unassembled WGS sequence"/>
</dbReference>
<dbReference type="EMBL" id="FMPI01000002">
    <property type="protein sequence ID" value="SCS43912.1"/>
    <property type="molecule type" value="Genomic_DNA"/>
</dbReference>
<evidence type="ECO:0000313" key="5">
    <source>
        <dbReference type="Proteomes" id="UP000095768"/>
    </source>
</evidence>
<sequence>MASNNTHNLKNSSHIHNSDFWRAKIAVVGLYLLLALMYLSFMFDLERSFFSPFTIGGILLVIVIGCRMAVSPFNVDKVKVEVSDPKIYRRVLKLKFKKRVFFLIIALSYMYLVNAIVAPFLAGNPTQFYDFNFLISCIPPTLIVLLTANKDSRIKLNTEGTDDNEK</sequence>
<keyword evidence="1" id="KW-0472">Membrane</keyword>
<feature type="transmembrane region" description="Helical" evidence="1">
    <location>
        <begin position="100"/>
        <end position="122"/>
    </location>
</feature>
<dbReference type="AlphaFoldDB" id="A0A1D4I3G7"/>
<protein>
    <submittedName>
        <fullName evidence="3">Uncharacterized protein</fullName>
    </submittedName>
</protein>
<evidence type="ECO:0000313" key="4">
    <source>
        <dbReference type="Proteomes" id="UP000095412"/>
    </source>
</evidence>
<accession>A0A1D4I3G7</accession>
<reference evidence="2 4" key="2">
    <citation type="submission" date="2016-09" db="EMBL/GenBank/DDBJ databases">
        <authorList>
            <consortium name="Pathogen Informatics"/>
            <person name="Sun Q."/>
            <person name="Inoue M."/>
        </authorList>
    </citation>
    <scope>NUCLEOTIDE SEQUENCE [LARGE SCALE GENOMIC DNA]</scope>
    <source>
        <strain evidence="2 4">82C</strain>
    </source>
</reference>
<keyword evidence="1" id="KW-1133">Transmembrane helix</keyword>
<feature type="transmembrane region" description="Helical" evidence="1">
    <location>
        <begin position="49"/>
        <end position="70"/>
    </location>
</feature>
<dbReference type="EMBL" id="FMPG01000002">
    <property type="protein sequence ID" value="SCS62546.1"/>
    <property type="molecule type" value="Genomic_DNA"/>
</dbReference>
<gene>
    <name evidence="3" type="ORF">SAMEA2297795_00842</name>
    <name evidence="2" type="ORF">SAMEA2297796_00520</name>
</gene>
<organism evidence="3 5">
    <name type="scientific">Staphylococcus caeli</name>
    <dbReference type="NCBI Taxonomy" id="2201815"/>
    <lineage>
        <taxon>Bacteria</taxon>
        <taxon>Bacillati</taxon>
        <taxon>Bacillota</taxon>
        <taxon>Bacilli</taxon>
        <taxon>Bacillales</taxon>
        <taxon>Staphylococcaceae</taxon>
        <taxon>Staphylococcus</taxon>
    </lineage>
</organism>
<proteinExistence type="predicted"/>
<reference evidence="3 5" key="1">
    <citation type="submission" date="2016-09" db="EMBL/GenBank/DDBJ databases">
        <authorList>
            <consortium name="Pathogen Informatics"/>
        </authorList>
    </citation>
    <scope>NUCLEOTIDE SEQUENCE [LARGE SCALE GENOMIC DNA]</scope>
    <source>
        <strain evidence="3 5">82B</strain>
    </source>
</reference>
<evidence type="ECO:0000313" key="3">
    <source>
        <dbReference type="EMBL" id="SCS62546.1"/>
    </source>
</evidence>
<evidence type="ECO:0000313" key="2">
    <source>
        <dbReference type="EMBL" id="SCS43912.1"/>
    </source>
</evidence>
<dbReference type="OrthoDB" id="2394364at2"/>
<name>A0A1D4I3G7_9STAP</name>
<keyword evidence="4" id="KW-1185">Reference proteome</keyword>
<keyword evidence="1" id="KW-0812">Transmembrane</keyword>